<dbReference type="InterPro" id="IPR005746">
    <property type="entry name" value="Thioredoxin"/>
</dbReference>
<dbReference type="PRINTS" id="PR00421">
    <property type="entry name" value="THIOREDOXIN"/>
</dbReference>
<accession>A0A3S9VZP5</accession>
<organism evidence="11 12">
    <name type="scientific">Butyricimonas faecalis</name>
    <dbReference type="NCBI Taxonomy" id="2093856"/>
    <lineage>
        <taxon>Bacteria</taxon>
        <taxon>Pseudomonadati</taxon>
        <taxon>Bacteroidota</taxon>
        <taxon>Bacteroidia</taxon>
        <taxon>Bacteroidales</taxon>
        <taxon>Odoribacteraceae</taxon>
        <taxon>Butyricimonas</taxon>
    </lineage>
</organism>
<feature type="domain" description="Thioredoxin" evidence="10">
    <location>
        <begin position="1"/>
        <end position="104"/>
    </location>
</feature>
<feature type="site" description="Contributes to redox potential value" evidence="8">
    <location>
        <position position="32"/>
    </location>
</feature>
<keyword evidence="2" id="KW-0813">Transport</keyword>
<dbReference type="Pfam" id="PF00085">
    <property type="entry name" value="Thioredoxin"/>
    <property type="match status" value="1"/>
</dbReference>
<evidence type="ECO:0000256" key="5">
    <source>
        <dbReference type="ARBA" id="ARBA00023284"/>
    </source>
</evidence>
<dbReference type="OrthoDB" id="9790390at2"/>
<dbReference type="RefSeq" id="WP_027200880.1">
    <property type="nucleotide sequence ID" value="NZ_CP032819.1"/>
</dbReference>
<dbReference type="GeneID" id="86892266"/>
<dbReference type="KEGG" id="buy:D8S85_12615"/>
<dbReference type="EMBL" id="CP032819">
    <property type="protein sequence ID" value="AZS32020.1"/>
    <property type="molecule type" value="Genomic_DNA"/>
</dbReference>
<dbReference type="Gene3D" id="3.40.30.10">
    <property type="entry name" value="Glutaredoxin"/>
    <property type="match status" value="1"/>
</dbReference>
<dbReference type="InterPro" id="IPR036249">
    <property type="entry name" value="Thioredoxin-like_sf"/>
</dbReference>
<sequence>MAIAVNDSNFEEVVLKAEVPVLVDFWAEWCGPCKMMLPIVEEISKEFEGKLVVAKVNVDEGSAAAKYGIRNIPTILFFKNGEVADKQVGAVPKTTLVSKINALL</sequence>
<feature type="disulfide bond" description="Redox-active" evidence="9">
    <location>
        <begin position="30"/>
        <end position="33"/>
    </location>
</feature>
<feature type="site" description="Deprotonates C-terminal active site Cys" evidence="8">
    <location>
        <position position="24"/>
    </location>
</feature>
<dbReference type="PANTHER" id="PTHR45663">
    <property type="entry name" value="GEO12009P1"/>
    <property type="match status" value="1"/>
</dbReference>
<dbReference type="GO" id="GO:0015035">
    <property type="term" value="F:protein-disulfide reductase activity"/>
    <property type="evidence" value="ECO:0007669"/>
    <property type="project" value="UniProtKB-UniRule"/>
</dbReference>
<evidence type="ECO:0000256" key="2">
    <source>
        <dbReference type="ARBA" id="ARBA00022448"/>
    </source>
</evidence>
<dbReference type="PROSITE" id="PS00194">
    <property type="entry name" value="THIOREDOXIN_1"/>
    <property type="match status" value="1"/>
</dbReference>
<feature type="active site" description="Nucleophile" evidence="8">
    <location>
        <position position="30"/>
    </location>
</feature>
<gene>
    <name evidence="11" type="primary">trxA</name>
    <name evidence="11" type="ORF">D8S85_12615</name>
</gene>
<dbReference type="FunFam" id="3.40.30.10:FF:000001">
    <property type="entry name" value="Thioredoxin"/>
    <property type="match status" value="1"/>
</dbReference>
<dbReference type="SUPFAM" id="SSF52833">
    <property type="entry name" value="Thioredoxin-like"/>
    <property type="match status" value="1"/>
</dbReference>
<evidence type="ECO:0000256" key="3">
    <source>
        <dbReference type="ARBA" id="ARBA00022982"/>
    </source>
</evidence>
<evidence type="ECO:0000256" key="1">
    <source>
        <dbReference type="ARBA" id="ARBA00008987"/>
    </source>
</evidence>
<keyword evidence="3" id="KW-0249">Electron transport</keyword>
<dbReference type="Proteomes" id="UP000270673">
    <property type="component" value="Chromosome"/>
</dbReference>
<evidence type="ECO:0000256" key="7">
    <source>
        <dbReference type="PIRNR" id="PIRNR000077"/>
    </source>
</evidence>
<name>A0A3S9VZP5_9BACT</name>
<dbReference type="GeneID" id="93102773"/>
<evidence type="ECO:0000313" key="12">
    <source>
        <dbReference type="Proteomes" id="UP000270673"/>
    </source>
</evidence>
<dbReference type="InterPro" id="IPR013766">
    <property type="entry name" value="Thioredoxin_domain"/>
</dbReference>
<feature type="site" description="Contributes to redox potential value" evidence="8">
    <location>
        <position position="31"/>
    </location>
</feature>
<evidence type="ECO:0000256" key="4">
    <source>
        <dbReference type="ARBA" id="ARBA00023157"/>
    </source>
</evidence>
<protein>
    <recommendedName>
        <fullName evidence="6 7">Thioredoxin</fullName>
    </recommendedName>
</protein>
<dbReference type="NCBIfam" id="TIGR01068">
    <property type="entry name" value="thioredoxin"/>
    <property type="match status" value="1"/>
</dbReference>
<evidence type="ECO:0000313" key="11">
    <source>
        <dbReference type="EMBL" id="AZS32020.1"/>
    </source>
</evidence>
<dbReference type="PROSITE" id="PS51352">
    <property type="entry name" value="THIOREDOXIN_2"/>
    <property type="match status" value="1"/>
</dbReference>
<dbReference type="AlphaFoldDB" id="A0A3S9VZP5"/>
<evidence type="ECO:0000259" key="10">
    <source>
        <dbReference type="PROSITE" id="PS51352"/>
    </source>
</evidence>
<keyword evidence="4 9" id="KW-1015">Disulfide bond</keyword>
<dbReference type="GO" id="GO:0005829">
    <property type="term" value="C:cytosol"/>
    <property type="evidence" value="ECO:0007669"/>
    <property type="project" value="TreeGrafter"/>
</dbReference>
<dbReference type="CDD" id="cd02947">
    <property type="entry name" value="TRX_family"/>
    <property type="match status" value="1"/>
</dbReference>
<evidence type="ECO:0000256" key="8">
    <source>
        <dbReference type="PIRSR" id="PIRSR000077-1"/>
    </source>
</evidence>
<proteinExistence type="inferred from homology"/>
<keyword evidence="12" id="KW-1185">Reference proteome</keyword>
<comment type="similarity">
    <text evidence="1 7">Belongs to the thioredoxin family.</text>
</comment>
<dbReference type="PANTHER" id="PTHR45663:SF11">
    <property type="entry name" value="GEO12009P1"/>
    <property type="match status" value="1"/>
</dbReference>
<dbReference type="PIRSF" id="PIRSF000077">
    <property type="entry name" value="Thioredoxin"/>
    <property type="match status" value="1"/>
</dbReference>
<keyword evidence="5 9" id="KW-0676">Redox-active center</keyword>
<evidence type="ECO:0000256" key="6">
    <source>
        <dbReference type="NCBIfam" id="TIGR01068"/>
    </source>
</evidence>
<dbReference type="GO" id="GO:0045454">
    <property type="term" value="P:cell redox homeostasis"/>
    <property type="evidence" value="ECO:0007669"/>
    <property type="project" value="TreeGrafter"/>
</dbReference>
<dbReference type="InterPro" id="IPR017937">
    <property type="entry name" value="Thioredoxin_CS"/>
</dbReference>
<reference evidence="11 12" key="1">
    <citation type="submission" date="2018-10" db="EMBL/GenBank/DDBJ databases">
        <title>Butyricimonas faecalis sp. nov., isolated from human faeces and emended description of the genus Butyricimonas.</title>
        <authorList>
            <person name="Le Roy T."/>
            <person name="Van der Smissen P."/>
            <person name="Paquot A."/>
            <person name="Delzenne N."/>
            <person name="Muccioli G."/>
            <person name="Collet J.-F."/>
            <person name="Cani P.D."/>
        </authorList>
    </citation>
    <scope>NUCLEOTIDE SEQUENCE [LARGE SCALE GENOMIC DNA]</scope>
    <source>
        <strain evidence="11 12">H184</strain>
    </source>
</reference>
<feature type="active site" description="Nucleophile" evidence="8">
    <location>
        <position position="33"/>
    </location>
</feature>
<evidence type="ECO:0000256" key="9">
    <source>
        <dbReference type="PIRSR" id="PIRSR000077-4"/>
    </source>
</evidence>